<evidence type="ECO:0000256" key="1">
    <source>
        <dbReference type="ARBA" id="ARBA00001971"/>
    </source>
</evidence>
<comment type="similarity">
    <text evidence="3">Belongs to the cytochrome P450 family.</text>
</comment>
<evidence type="ECO:0000313" key="9">
    <source>
        <dbReference type="EMBL" id="PSR77865.1"/>
    </source>
</evidence>
<dbReference type="PANTHER" id="PTHR24305:SF166">
    <property type="entry name" value="CYTOCHROME P450 12A4, MITOCHONDRIAL-RELATED"/>
    <property type="match status" value="1"/>
</dbReference>
<dbReference type="Pfam" id="PF00067">
    <property type="entry name" value="p450"/>
    <property type="match status" value="1"/>
</dbReference>
<organism evidence="9 10">
    <name type="scientific">Hermanssonia centrifuga</name>
    <dbReference type="NCBI Taxonomy" id="98765"/>
    <lineage>
        <taxon>Eukaryota</taxon>
        <taxon>Fungi</taxon>
        <taxon>Dikarya</taxon>
        <taxon>Basidiomycota</taxon>
        <taxon>Agaricomycotina</taxon>
        <taxon>Agaricomycetes</taxon>
        <taxon>Polyporales</taxon>
        <taxon>Meruliaceae</taxon>
        <taxon>Hermanssonia</taxon>
    </lineage>
</organism>
<evidence type="ECO:0008006" key="11">
    <source>
        <dbReference type="Google" id="ProtNLM"/>
    </source>
</evidence>
<comment type="pathway">
    <text evidence="2">Secondary metabolite biosynthesis.</text>
</comment>
<comment type="cofactor">
    <cofactor evidence="1">
        <name>heme</name>
        <dbReference type="ChEBI" id="CHEBI:30413"/>
    </cofactor>
</comment>
<keyword evidence="7" id="KW-0408">Iron</keyword>
<keyword evidence="6" id="KW-0560">Oxidoreductase</keyword>
<dbReference type="Gene3D" id="1.10.630.10">
    <property type="entry name" value="Cytochrome P450"/>
    <property type="match status" value="1"/>
</dbReference>
<dbReference type="GO" id="GO:0005506">
    <property type="term" value="F:iron ion binding"/>
    <property type="evidence" value="ECO:0007669"/>
    <property type="project" value="InterPro"/>
</dbReference>
<gene>
    <name evidence="9" type="ORF">PHLCEN_2v7686</name>
</gene>
<evidence type="ECO:0000256" key="5">
    <source>
        <dbReference type="ARBA" id="ARBA00022723"/>
    </source>
</evidence>
<keyword evidence="8" id="KW-0503">Monooxygenase</keyword>
<dbReference type="SUPFAM" id="SSF48264">
    <property type="entry name" value="Cytochrome P450"/>
    <property type="match status" value="1"/>
</dbReference>
<accession>A0A2R6NVV4</accession>
<comment type="caution">
    <text evidence="9">The sequence shown here is derived from an EMBL/GenBank/DDBJ whole genome shotgun (WGS) entry which is preliminary data.</text>
</comment>
<proteinExistence type="inferred from homology"/>
<dbReference type="STRING" id="98765.A0A2R6NVV4"/>
<evidence type="ECO:0000256" key="7">
    <source>
        <dbReference type="ARBA" id="ARBA00023004"/>
    </source>
</evidence>
<keyword evidence="10" id="KW-1185">Reference proteome</keyword>
<dbReference type="GO" id="GO:0004497">
    <property type="term" value="F:monooxygenase activity"/>
    <property type="evidence" value="ECO:0007669"/>
    <property type="project" value="UniProtKB-KW"/>
</dbReference>
<dbReference type="GO" id="GO:0020037">
    <property type="term" value="F:heme binding"/>
    <property type="evidence" value="ECO:0007669"/>
    <property type="project" value="InterPro"/>
</dbReference>
<evidence type="ECO:0000256" key="8">
    <source>
        <dbReference type="ARBA" id="ARBA00023033"/>
    </source>
</evidence>
<dbReference type="EMBL" id="MLYV02000770">
    <property type="protein sequence ID" value="PSR77865.1"/>
    <property type="molecule type" value="Genomic_DNA"/>
</dbReference>
<keyword evidence="5" id="KW-0479">Metal-binding</keyword>
<dbReference type="Proteomes" id="UP000186601">
    <property type="component" value="Unassembled WGS sequence"/>
</dbReference>
<protein>
    <recommendedName>
        <fullName evidence="11">Cytochrome P450</fullName>
    </recommendedName>
</protein>
<evidence type="ECO:0000313" key="10">
    <source>
        <dbReference type="Proteomes" id="UP000186601"/>
    </source>
</evidence>
<dbReference type="GO" id="GO:0016705">
    <property type="term" value="F:oxidoreductase activity, acting on paired donors, with incorporation or reduction of molecular oxygen"/>
    <property type="evidence" value="ECO:0007669"/>
    <property type="project" value="InterPro"/>
</dbReference>
<dbReference type="InterPro" id="IPR050121">
    <property type="entry name" value="Cytochrome_P450_monoxygenase"/>
</dbReference>
<evidence type="ECO:0000256" key="4">
    <source>
        <dbReference type="ARBA" id="ARBA00022617"/>
    </source>
</evidence>
<reference evidence="9 10" key="1">
    <citation type="submission" date="2018-02" db="EMBL/GenBank/DDBJ databases">
        <title>Genome sequence of the basidiomycete white-rot fungus Phlebia centrifuga.</title>
        <authorList>
            <person name="Granchi Z."/>
            <person name="Peng M."/>
            <person name="de Vries R.P."/>
            <person name="Hilden K."/>
            <person name="Makela M.R."/>
            <person name="Grigoriev I."/>
            <person name="Riley R."/>
        </authorList>
    </citation>
    <scope>NUCLEOTIDE SEQUENCE [LARGE SCALE GENOMIC DNA]</scope>
    <source>
        <strain evidence="9 10">FBCC195</strain>
    </source>
</reference>
<evidence type="ECO:0000256" key="6">
    <source>
        <dbReference type="ARBA" id="ARBA00023002"/>
    </source>
</evidence>
<dbReference type="InterPro" id="IPR036396">
    <property type="entry name" value="Cyt_P450_sf"/>
</dbReference>
<dbReference type="AlphaFoldDB" id="A0A2R6NVV4"/>
<keyword evidence="4" id="KW-0349">Heme</keyword>
<sequence length="137" mass="15845">MIHLCDDTILRFIPPETQVSLYAYAIHRDPNHFWPIPDQFWPDRWLSQERYILPSGDRVESVITDHEVFMPFSASPMGCVGKNVAMAEIRAVTCAVVQQLDMKIADQTSLERWEKDIREVFVTSRGTLPVVLEPHYS</sequence>
<evidence type="ECO:0000256" key="3">
    <source>
        <dbReference type="ARBA" id="ARBA00010617"/>
    </source>
</evidence>
<dbReference type="InterPro" id="IPR001128">
    <property type="entry name" value="Cyt_P450"/>
</dbReference>
<dbReference type="PANTHER" id="PTHR24305">
    <property type="entry name" value="CYTOCHROME P450"/>
    <property type="match status" value="1"/>
</dbReference>
<dbReference type="OrthoDB" id="6692864at2759"/>
<evidence type="ECO:0000256" key="2">
    <source>
        <dbReference type="ARBA" id="ARBA00005179"/>
    </source>
</evidence>
<name>A0A2R6NVV4_9APHY</name>